<dbReference type="InterPro" id="IPR004358">
    <property type="entry name" value="Sig_transdc_His_kin-like_C"/>
</dbReference>
<reference evidence="9 10" key="1">
    <citation type="submission" date="2012-08" db="EMBL/GenBank/DDBJ databases">
        <title>The Genome Sequence of Slackia piriformis YIT 12062.</title>
        <authorList>
            <consortium name="The Broad Institute Genome Sequencing Platform"/>
            <person name="Earl A."/>
            <person name="Ward D."/>
            <person name="Feldgarden M."/>
            <person name="Gevers D."/>
            <person name="Morotomi M."/>
            <person name="Walker B."/>
            <person name="Young S.K."/>
            <person name="Zeng Q."/>
            <person name="Gargeya S."/>
            <person name="Fitzgerald M."/>
            <person name="Haas B."/>
            <person name="Abouelleil A."/>
            <person name="Alvarado L."/>
            <person name="Arachchi H.M."/>
            <person name="Berlin A.M."/>
            <person name="Chapman S.B."/>
            <person name="Goldberg J."/>
            <person name="Griggs A."/>
            <person name="Gujja S."/>
            <person name="Hansen M."/>
            <person name="Howarth C."/>
            <person name="Imamovic A."/>
            <person name="Larimer J."/>
            <person name="McCowen C."/>
            <person name="Montmayeur A."/>
            <person name="Murphy C."/>
            <person name="Neiman D."/>
            <person name="Pearson M."/>
            <person name="Priest M."/>
            <person name="Roberts A."/>
            <person name="Saif S."/>
            <person name="Shea T."/>
            <person name="Sisk P."/>
            <person name="Sykes S."/>
            <person name="Wortman J."/>
            <person name="Nusbaum C."/>
            <person name="Birren B."/>
        </authorList>
    </citation>
    <scope>NUCLEOTIDE SEQUENCE [LARGE SCALE GENOMIC DNA]</scope>
    <source>
        <strain evidence="9 10">YIT 12062</strain>
    </source>
</reference>
<dbReference type="FunFam" id="3.30.565.10:FF:000006">
    <property type="entry name" value="Sensor histidine kinase WalK"/>
    <property type="match status" value="1"/>
</dbReference>
<dbReference type="SMART" id="SM00387">
    <property type="entry name" value="HATPase_c"/>
    <property type="match status" value="1"/>
</dbReference>
<name>K0YLZ6_9ACTN</name>
<dbReference type="eggNOG" id="COG5002">
    <property type="taxonomic scope" value="Bacteria"/>
</dbReference>
<dbReference type="EC" id="2.7.13.3" evidence="2"/>
<keyword evidence="4" id="KW-0808">Transferase</keyword>
<dbReference type="PROSITE" id="PS50109">
    <property type="entry name" value="HIS_KIN"/>
    <property type="match status" value="1"/>
</dbReference>
<dbReference type="InterPro" id="IPR050351">
    <property type="entry name" value="BphY/WalK/GraS-like"/>
</dbReference>
<keyword evidence="6" id="KW-0902">Two-component regulatory system</keyword>
<proteinExistence type="predicted"/>
<dbReference type="GO" id="GO:0005886">
    <property type="term" value="C:plasma membrane"/>
    <property type="evidence" value="ECO:0007669"/>
    <property type="project" value="TreeGrafter"/>
</dbReference>
<evidence type="ECO:0000256" key="2">
    <source>
        <dbReference type="ARBA" id="ARBA00012438"/>
    </source>
</evidence>
<dbReference type="RefSeq" id="WP_009138866.1">
    <property type="nucleotide sequence ID" value="NZ_JH815198.1"/>
</dbReference>
<dbReference type="InterPro" id="IPR005467">
    <property type="entry name" value="His_kinase_dom"/>
</dbReference>
<accession>K0YLZ6</accession>
<evidence type="ECO:0000256" key="7">
    <source>
        <dbReference type="ARBA" id="ARBA00039401"/>
    </source>
</evidence>
<organism evidence="9 10">
    <name type="scientific">Slackia piriformis YIT 12062</name>
    <dbReference type="NCBI Taxonomy" id="742818"/>
    <lineage>
        <taxon>Bacteria</taxon>
        <taxon>Bacillati</taxon>
        <taxon>Actinomycetota</taxon>
        <taxon>Coriobacteriia</taxon>
        <taxon>Eggerthellales</taxon>
        <taxon>Eggerthellaceae</taxon>
        <taxon>Slackia</taxon>
    </lineage>
</organism>
<sequence>MQELVSDMLSLAQAESTETYEFARTNLSSIVSKEALQFESVAFERNVTIEDDIAEGMHVQGSTRALEKLVGTLIDNACKYAAEASSVTVRLSRQGKKAVLSVRNLGNPIPQESIEHVFDRFYRADKARTHDDSRSFGLGLAIARGITESHGGSIKVKSSAEDGTVFTVVLPLSK</sequence>
<dbReference type="Proteomes" id="UP000006069">
    <property type="component" value="Unassembled WGS sequence"/>
</dbReference>
<dbReference type="SUPFAM" id="SSF55874">
    <property type="entry name" value="ATPase domain of HSP90 chaperone/DNA topoisomerase II/histidine kinase"/>
    <property type="match status" value="1"/>
</dbReference>
<keyword evidence="10" id="KW-1185">Reference proteome</keyword>
<dbReference type="InParanoid" id="K0YLZ6"/>
<dbReference type="PANTHER" id="PTHR45453">
    <property type="entry name" value="PHOSPHATE REGULON SENSOR PROTEIN PHOR"/>
    <property type="match status" value="1"/>
</dbReference>
<dbReference type="GO" id="GO:0004721">
    <property type="term" value="F:phosphoprotein phosphatase activity"/>
    <property type="evidence" value="ECO:0007669"/>
    <property type="project" value="TreeGrafter"/>
</dbReference>
<dbReference type="GO" id="GO:0016036">
    <property type="term" value="P:cellular response to phosphate starvation"/>
    <property type="evidence" value="ECO:0007669"/>
    <property type="project" value="TreeGrafter"/>
</dbReference>
<evidence type="ECO:0000256" key="6">
    <source>
        <dbReference type="ARBA" id="ARBA00023012"/>
    </source>
</evidence>
<evidence type="ECO:0000259" key="8">
    <source>
        <dbReference type="PROSITE" id="PS50109"/>
    </source>
</evidence>
<dbReference type="HOGENOM" id="CLU_1539045_0_0_11"/>
<evidence type="ECO:0000256" key="5">
    <source>
        <dbReference type="ARBA" id="ARBA00022777"/>
    </source>
</evidence>
<feature type="domain" description="Histidine kinase" evidence="8">
    <location>
        <begin position="1"/>
        <end position="174"/>
    </location>
</feature>
<dbReference type="Pfam" id="PF02518">
    <property type="entry name" value="HATPase_c"/>
    <property type="match status" value="1"/>
</dbReference>
<dbReference type="AlphaFoldDB" id="K0YLZ6"/>
<dbReference type="InterPro" id="IPR036890">
    <property type="entry name" value="HATPase_C_sf"/>
</dbReference>
<evidence type="ECO:0000256" key="3">
    <source>
        <dbReference type="ARBA" id="ARBA00022553"/>
    </source>
</evidence>
<evidence type="ECO:0000313" key="10">
    <source>
        <dbReference type="Proteomes" id="UP000006069"/>
    </source>
</evidence>
<evidence type="ECO:0000256" key="4">
    <source>
        <dbReference type="ARBA" id="ARBA00022679"/>
    </source>
</evidence>
<keyword evidence="5" id="KW-0418">Kinase</keyword>
<evidence type="ECO:0000313" key="9">
    <source>
        <dbReference type="EMBL" id="EJZ84328.1"/>
    </source>
</evidence>
<dbReference type="Gene3D" id="3.30.565.10">
    <property type="entry name" value="Histidine kinase-like ATPase, C-terminal domain"/>
    <property type="match status" value="1"/>
</dbReference>
<comment type="catalytic activity">
    <reaction evidence="1">
        <text>ATP + protein L-histidine = ADP + protein N-phospho-L-histidine.</text>
        <dbReference type="EC" id="2.7.13.3"/>
    </reaction>
</comment>
<dbReference type="PANTHER" id="PTHR45453:SF1">
    <property type="entry name" value="PHOSPHATE REGULON SENSOR PROTEIN PHOR"/>
    <property type="match status" value="1"/>
</dbReference>
<gene>
    <name evidence="9" type="ORF">HMPREF9451_00638</name>
</gene>
<dbReference type="EMBL" id="ADMD01000002">
    <property type="protein sequence ID" value="EJZ84328.1"/>
    <property type="molecule type" value="Genomic_DNA"/>
</dbReference>
<comment type="caution">
    <text evidence="9">The sequence shown here is derived from an EMBL/GenBank/DDBJ whole genome shotgun (WGS) entry which is preliminary data.</text>
</comment>
<dbReference type="CDD" id="cd00075">
    <property type="entry name" value="HATPase"/>
    <property type="match status" value="1"/>
</dbReference>
<keyword evidence="3" id="KW-0597">Phosphoprotein</keyword>
<evidence type="ECO:0000256" key="1">
    <source>
        <dbReference type="ARBA" id="ARBA00000085"/>
    </source>
</evidence>
<protein>
    <recommendedName>
        <fullName evidence="7">Sensor-like histidine kinase SenX3</fullName>
        <ecNumber evidence="2">2.7.13.3</ecNumber>
    </recommendedName>
</protein>
<dbReference type="PRINTS" id="PR00344">
    <property type="entry name" value="BCTRLSENSOR"/>
</dbReference>
<dbReference type="GO" id="GO:0000155">
    <property type="term" value="F:phosphorelay sensor kinase activity"/>
    <property type="evidence" value="ECO:0007669"/>
    <property type="project" value="TreeGrafter"/>
</dbReference>
<dbReference type="PATRIC" id="fig|742818.3.peg.692"/>
<dbReference type="InterPro" id="IPR003594">
    <property type="entry name" value="HATPase_dom"/>
</dbReference>